<feature type="compositionally biased region" description="Basic and acidic residues" evidence="1">
    <location>
        <begin position="89"/>
        <end position="107"/>
    </location>
</feature>
<reference evidence="2 3" key="1">
    <citation type="journal article" date="2013" name="Genome Announc.">
        <title>Draft Genome Sequence of Holospora undulata Strain HU1, a Micronucleus-Specific Symbiont of the Ciliate Paramecium caudatum.</title>
        <authorList>
            <person name="Dohra H."/>
            <person name="Suzuki H."/>
            <person name="Suzuki T."/>
            <person name="Tanaka K."/>
            <person name="Fujishima M."/>
        </authorList>
    </citation>
    <scope>NUCLEOTIDE SEQUENCE [LARGE SCALE GENOMIC DNA]</scope>
    <source>
        <strain evidence="2 3">HU1</strain>
    </source>
</reference>
<dbReference type="EMBL" id="ARPM03000172">
    <property type="protein sequence ID" value="ETZ04580.1"/>
    <property type="molecule type" value="Genomic_DNA"/>
</dbReference>
<organism evidence="2 3">
    <name type="scientific">Holospora undulata HU1</name>
    <dbReference type="NCBI Taxonomy" id="1321371"/>
    <lineage>
        <taxon>Bacteria</taxon>
        <taxon>Pseudomonadati</taxon>
        <taxon>Pseudomonadota</taxon>
        <taxon>Alphaproteobacteria</taxon>
        <taxon>Holosporales</taxon>
        <taxon>Holosporaceae</taxon>
        <taxon>Holospora</taxon>
    </lineage>
</organism>
<gene>
    <name evidence="2" type="ORF">K737_300997</name>
</gene>
<dbReference type="AlphaFoldDB" id="A0A061JFV7"/>
<keyword evidence="3" id="KW-1185">Reference proteome</keyword>
<name>A0A061JFV7_9PROT</name>
<dbReference type="Proteomes" id="UP000026922">
    <property type="component" value="Unassembled WGS sequence"/>
</dbReference>
<evidence type="ECO:0000256" key="1">
    <source>
        <dbReference type="SAM" id="MobiDB-lite"/>
    </source>
</evidence>
<proteinExistence type="predicted"/>
<sequence length="318" mass="36345">MNFSIWFICLMMPAMGCGQSYLQYSADFMESLLSSGKAMIGKILQPAVTRHGEDLLEKHSLASLKKDKLSISKIVQKIEKADSKESSKKILMKKNDLGSKEKATEPYKRKKEEKKYMGPLRNIPKKNWRKKPGSIGLHDPVSQELFSETQDPLWRSWESFDNRSELERTVAPVEILLGLGRCLNEAASLTLSPSGRNVDIDKVFFDSDFFSKESPFLFKKAARRFETKGDYRMVGADINNPFNPMVWNIQSIVPVSVQKKKRALGLCLHLNNNTAFTVMTPRYTQEGRVRRNHAIVQDLEKQCSRYPYTFLSSMFVPG</sequence>
<protein>
    <submittedName>
        <fullName evidence="2">Uncharacterized protein</fullName>
    </submittedName>
</protein>
<evidence type="ECO:0000313" key="3">
    <source>
        <dbReference type="Proteomes" id="UP000026922"/>
    </source>
</evidence>
<comment type="caution">
    <text evidence="2">The sequence shown here is derived from an EMBL/GenBank/DDBJ whole genome shotgun (WGS) entry which is preliminary data.</text>
</comment>
<feature type="region of interest" description="Disordered" evidence="1">
    <location>
        <begin position="89"/>
        <end position="112"/>
    </location>
</feature>
<evidence type="ECO:0000313" key="2">
    <source>
        <dbReference type="EMBL" id="ETZ04580.1"/>
    </source>
</evidence>
<accession>A0A061JFV7</accession>